<evidence type="ECO:0000313" key="2">
    <source>
        <dbReference type="Proteomes" id="UP001601992"/>
    </source>
</evidence>
<accession>A0ABW6RTZ9</accession>
<dbReference type="EMBL" id="JBIAQY010000002">
    <property type="protein sequence ID" value="MFF3567467.1"/>
    <property type="molecule type" value="Genomic_DNA"/>
</dbReference>
<evidence type="ECO:0000313" key="1">
    <source>
        <dbReference type="EMBL" id="MFF3567467.1"/>
    </source>
</evidence>
<protein>
    <submittedName>
        <fullName evidence="1">Uncharacterized protein</fullName>
    </submittedName>
</protein>
<dbReference type="RefSeq" id="WP_387402808.1">
    <property type="nucleotide sequence ID" value="NZ_JBIAQY010000002.1"/>
</dbReference>
<proteinExistence type="predicted"/>
<organism evidence="1 2">
    <name type="scientific">Nocardia jiangxiensis</name>
    <dbReference type="NCBI Taxonomy" id="282685"/>
    <lineage>
        <taxon>Bacteria</taxon>
        <taxon>Bacillati</taxon>
        <taxon>Actinomycetota</taxon>
        <taxon>Actinomycetes</taxon>
        <taxon>Mycobacteriales</taxon>
        <taxon>Nocardiaceae</taxon>
        <taxon>Nocardia</taxon>
    </lineage>
</organism>
<gene>
    <name evidence="1" type="ORF">ACFYXQ_06755</name>
</gene>
<comment type="caution">
    <text evidence="1">The sequence shown here is derived from an EMBL/GenBank/DDBJ whole genome shotgun (WGS) entry which is preliminary data.</text>
</comment>
<reference evidence="1 2" key="1">
    <citation type="submission" date="2024-10" db="EMBL/GenBank/DDBJ databases">
        <title>The Natural Products Discovery Center: Release of the First 8490 Sequenced Strains for Exploring Actinobacteria Biosynthetic Diversity.</title>
        <authorList>
            <person name="Kalkreuter E."/>
            <person name="Kautsar S.A."/>
            <person name="Yang D."/>
            <person name="Bader C.D."/>
            <person name="Teijaro C.N."/>
            <person name="Fluegel L."/>
            <person name="Davis C.M."/>
            <person name="Simpson J.R."/>
            <person name="Lauterbach L."/>
            <person name="Steele A.D."/>
            <person name="Gui C."/>
            <person name="Meng S."/>
            <person name="Li G."/>
            <person name="Viehrig K."/>
            <person name="Ye F."/>
            <person name="Su P."/>
            <person name="Kiefer A.F."/>
            <person name="Nichols A."/>
            <person name="Cepeda A.J."/>
            <person name="Yan W."/>
            <person name="Fan B."/>
            <person name="Jiang Y."/>
            <person name="Adhikari A."/>
            <person name="Zheng C.-J."/>
            <person name="Schuster L."/>
            <person name="Cowan T.M."/>
            <person name="Smanski M.J."/>
            <person name="Chevrette M.G."/>
            <person name="De Carvalho L.P.S."/>
            <person name="Shen B."/>
        </authorList>
    </citation>
    <scope>NUCLEOTIDE SEQUENCE [LARGE SCALE GENOMIC DNA]</scope>
    <source>
        <strain evidence="1 2">NPDC002593</strain>
    </source>
</reference>
<name>A0ABW6RTZ9_9NOCA</name>
<dbReference type="Proteomes" id="UP001601992">
    <property type="component" value="Unassembled WGS sequence"/>
</dbReference>
<sequence>MGDEYADFVLAAAEAELGGQQQRFDEQPAMLRTELKRAPIPGSTQDPR</sequence>
<keyword evidence="2" id="KW-1185">Reference proteome</keyword>